<name>A0A8J7CQ70_9PROT</name>
<keyword evidence="4" id="KW-1185">Reference proteome</keyword>
<evidence type="ECO:0000256" key="1">
    <source>
        <dbReference type="SAM" id="MobiDB-lite"/>
    </source>
</evidence>
<comment type="caution">
    <text evidence="3">The sequence shown here is derived from an EMBL/GenBank/DDBJ whole genome shotgun (WGS) entry which is preliminary data.</text>
</comment>
<keyword evidence="2" id="KW-0812">Transmembrane</keyword>
<dbReference type="RefSeq" id="WP_192534916.1">
    <property type="nucleotide sequence ID" value="NZ_JACZHT010000008.1"/>
</dbReference>
<keyword evidence="2" id="KW-0472">Membrane</keyword>
<proteinExistence type="predicted"/>
<dbReference type="Proteomes" id="UP000631034">
    <property type="component" value="Unassembled WGS sequence"/>
</dbReference>
<sequence>MAEQPFDPGPQAPHGPGYPGAGRGRRAGDGPRPPEAEPAKSWLLSPGLYQRILVWAGILALTALAVMLLWNALMPGIAGVPRLDYLQAAGLLVLCRLLFGGLSGGLSAARPVSRAGDRLQERWGAMSPGERREFQRRRRQRCGCDGDGHGEGHGDGPGPGHGHGRGGPLPGATADSAE</sequence>
<keyword evidence="2" id="KW-1133">Transmembrane helix</keyword>
<dbReference type="AlphaFoldDB" id="A0A8J7CQ70"/>
<evidence type="ECO:0000313" key="3">
    <source>
        <dbReference type="EMBL" id="MBE1237907.1"/>
    </source>
</evidence>
<reference evidence="3" key="1">
    <citation type="submission" date="2020-10" db="EMBL/GenBank/DDBJ databases">
        <title>Genome sequence of the unusual species of purple photosynthetic bacteria, Phaeovibrio sulfidiphilus DSM 23193, type strain.</title>
        <authorList>
            <person name="Kyndt J.A."/>
            <person name="Meyer T.E."/>
        </authorList>
    </citation>
    <scope>NUCLEOTIDE SEQUENCE</scope>
    <source>
        <strain evidence="3">DSM 23193</strain>
    </source>
</reference>
<organism evidence="3 4">
    <name type="scientific">Phaeovibrio sulfidiphilus</name>
    <dbReference type="NCBI Taxonomy" id="1220600"/>
    <lineage>
        <taxon>Bacteria</taxon>
        <taxon>Pseudomonadati</taxon>
        <taxon>Pseudomonadota</taxon>
        <taxon>Alphaproteobacteria</taxon>
        <taxon>Rhodospirillales</taxon>
        <taxon>Rhodospirillaceae</taxon>
        <taxon>Phaeovibrio</taxon>
    </lineage>
</organism>
<feature type="region of interest" description="Disordered" evidence="1">
    <location>
        <begin position="123"/>
        <end position="178"/>
    </location>
</feature>
<feature type="compositionally biased region" description="Basic and acidic residues" evidence="1">
    <location>
        <begin position="26"/>
        <end position="38"/>
    </location>
</feature>
<feature type="transmembrane region" description="Helical" evidence="2">
    <location>
        <begin position="52"/>
        <end position="73"/>
    </location>
</feature>
<accession>A0A8J7CQ70</accession>
<feature type="compositionally biased region" description="Basic and acidic residues" evidence="1">
    <location>
        <begin position="142"/>
        <end position="154"/>
    </location>
</feature>
<feature type="region of interest" description="Disordered" evidence="1">
    <location>
        <begin position="1"/>
        <end position="39"/>
    </location>
</feature>
<protein>
    <submittedName>
        <fullName evidence="3">Uncharacterized protein</fullName>
    </submittedName>
</protein>
<evidence type="ECO:0000313" key="4">
    <source>
        <dbReference type="Proteomes" id="UP000631034"/>
    </source>
</evidence>
<evidence type="ECO:0000256" key="2">
    <source>
        <dbReference type="SAM" id="Phobius"/>
    </source>
</evidence>
<gene>
    <name evidence="3" type="ORF">IHV25_09655</name>
</gene>
<dbReference type="EMBL" id="JACZHT010000008">
    <property type="protein sequence ID" value="MBE1237907.1"/>
    <property type="molecule type" value="Genomic_DNA"/>
</dbReference>
<feature type="compositionally biased region" description="Gly residues" evidence="1">
    <location>
        <begin position="155"/>
        <end position="169"/>
    </location>
</feature>